<feature type="transmembrane region" description="Helical" evidence="10">
    <location>
        <begin position="72"/>
        <end position="91"/>
    </location>
</feature>
<protein>
    <submittedName>
        <fullName evidence="12">Unannotated protein</fullName>
    </submittedName>
</protein>
<evidence type="ECO:0000256" key="8">
    <source>
        <dbReference type="ARBA" id="ARBA00023136"/>
    </source>
</evidence>
<dbReference type="GO" id="GO:0016020">
    <property type="term" value="C:membrane"/>
    <property type="evidence" value="ECO:0007669"/>
    <property type="project" value="UniProtKB-SubCell"/>
</dbReference>
<evidence type="ECO:0000259" key="11">
    <source>
        <dbReference type="Pfam" id="PF00999"/>
    </source>
</evidence>
<dbReference type="Pfam" id="PF00999">
    <property type="entry name" value="Na_H_Exchanger"/>
    <property type="match status" value="1"/>
</dbReference>
<feature type="transmembrane region" description="Helical" evidence="10">
    <location>
        <begin position="42"/>
        <end position="60"/>
    </location>
</feature>
<keyword evidence="3" id="KW-0050">Antiport</keyword>
<accession>A0A6J6GD07</accession>
<evidence type="ECO:0000313" key="12">
    <source>
        <dbReference type="EMBL" id="CAB4597719.1"/>
    </source>
</evidence>
<keyword evidence="4 10" id="KW-0812">Transmembrane</keyword>
<dbReference type="GO" id="GO:0006814">
    <property type="term" value="P:sodium ion transport"/>
    <property type="evidence" value="ECO:0007669"/>
    <property type="project" value="UniProtKB-KW"/>
</dbReference>
<evidence type="ECO:0000256" key="7">
    <source>
        <dbReference type="ARBA" id="ARBA00023065"/>
    </source>
</evidence>
<evidence type="ECO:0000256" key="2">
    <source>
        <dbReference type="ARBA" id="ARBA00022448"/>
    </source>
</evidence>
<feature type="transmembrane region" description="Helical" evidence="10">
    <location>
        <begin position="372"/>
        <end position="390"/>
    </location>
</feature>
<keyword evidence="2" id="KW-0813">Transport</keyword>
<evidence type="ECO:0000256" key="9">
    <source>
        <dbReference type="ARBA" id="ARBA00023201"/>
    </source>
</evidence>
<evidence type="ECO:0000256" key="1">
    <source>
        <dbReference type="ARBA" id="ARBA00004141"/>
    </source>
</evidence>
<feature type="transmembrane region" description="Helical" evidence="10">
    <location>
        <begin position="196"/>
        <end position="220"/>
    </location>
</feature>
<dbReference type="GO" id="GO:1902600">
    <property type="term" value="P:proton transmembrane transport"/>
    <property type="evidence" value="ECO:0007669"/>
    <property type="project" value="InterPro"/>
</dbReference>
<feature type="transmembrane region" description="Helical" evidence="10">
    <location>
        <begin position="285"/>
        <end position="301"/>
    </location>
</feature>
<proteinExistence type="predicted"/>
<evidence type="ECO:0000256" key="10">
    <source>
        <dbReference type="SAM" id="Phobius"/>
    </source>
</evidence>
<feature type="transmembrane region" description="Helical" evidence="10">
    <location>
        <begin position="256"/>
        <end position="273"/>
    </location>
</feature>
<dbReference type="EMBL" id="CAEZTS010000262">
    <property type="protein sequence ID" value="CAB4597719.1"/>
    <property type="molecule type" value="Genomic_DNA"/>
</dbReference>
<feature type="transmembrane region" description="Helical" evidence="10">
    <location>
        <begin position="12"/>
        <end position="30"/>
    </location>
</feature>
<dbReference type="AlphaFoldDB" id="A0A6J6GD07"/>
<feature type="transmembrane region" description="Helical" evidence="10">
    <location>
        <begin position="164"/>
        <end position="184"/>
    </location>
</feature>
<dbReference type="Gene3D" id="1.20.1530.20">
    <property type="match status" value="1"/>
</dbReference>
<keyword evidence="8 10" id="KW-0472">Membrane</keyword>
<evidence type="ECO:0000256" key="4">
    <source>
        <dbReference type="ARBA" id="ARBA00022692"/>
    </source>
</evidence>
<dbReference type="InterPro" id="IPR038770">
    <property type="entry name" value="Na+/solute_symporter_sf"/>
</dbReference>
<sequence>MPIIAASAGTYDLALVLGNLLVIILIARLAAELAERVRVPAVLGEIVAGIIIGPSVLGWIDPITHLEIADMVLLLGEIGVILLLFQVGLEMDLGEMAKVGRPAFIVAIVGVVVPFATGFGVASAFGEEGKVALFIGAALTATSVGITARVLGDLRALALKESRIVLGAAVADDVLGLVILTVVVKVVTEGSIGAGVVLETIGLAIGFLLVTGLLSIYVIPKLFTRIDRLAKSSTTIVALAFGLTLAFSLLANQAKLAFIIGAFMAGLGVGRSTQHERIAEGLNPLGHIFIPVFFASIGINADLDAMFQPSVLALAGALTVVAIVGKLVAGLGLGRAGGDRLLVGIGMMPRGEVGLIFASIGLSKGVLDDELYGALLLMVLVTTMLTPPLIRWKLSRRVIDDASIPVAPWTSVDTSHLFDELLNTDADEWWRIIDRRRIEERVPAVGEAMSRHRAEPDFTDQGSNGHLHSLHELKRHLDEPALDQRLGRALDRIGLVDVVALACFIDSIVDDGRAAIEVARTMMPDSLDDVMHILSLSESMKDAVKGPDPTVPAELLSGDEYLVLSAWVLAALTAREHHRAALDEAISGLV</sequence>
<feature type="transmembrane region" description="Helical" evidence="10">
    <location>
        <begin position="103"/>
        <end position="125"/>
    </location>
</feature>
<reference evidence="12" key="1">
    <citation type="submission" date="2020-05" db="EMBL/GenBank/DDBJ databases">
        <authorList>
            <person name="Chiriac C."/>
            <person name="Salcher M."/>
            <person name="Ghai R."/>
            <person name="Kavagutti S V."/>
        </authorList>
    </citation>
    <scope>NUCLEOTIDE SEQUENCE</scope>
</reference>
<dbReference type="GO" id="GO:0015297">
    <property type="term" value="F:antiporter activity"/>
    <property type="evidence" value="ECO:0007669"/>
    <property type="project" value="UniProtKB-KW"/>
</dbReference>
<organism evidence="12">
    <name type="scientific">freshwater metagenome</name>
    <dbReference type="NCBI Taxonomy" id="449393"/>
    <lineage>
        <taxon>unclassified sequences</taxon>
        <taxon>metagenomes</taxon>
        <taxon>ecological metagenomes</taxon>
    </lineage>
</organism>
<keyword evidence="9" id="KW-0739">Sodium transport</keyword>
<feature type="transmembrane region" description="Helical" evidence="10">
    <location>
        <begin position="232"/>
        <end position="250"/>
    </location>
</feature>
<keyword evidence="6" id="KW-0915">Sodium</keyword>
<dbReference type="InterPro" id="IPR006153">
    <property type="entry name" value="Cation/H_exchanger_TM"/>
</dbReference>
<gene>
    <name evidence="12" type="ORF">UFOPK1722_02010</name>
</gene>
<feature type="transmembrane region" description="Helical" evidence="10">
    <location>
        <begin position="131"/>
        <end position="152"/>
    </location>
</feature>
<evidence type="ECO:0000256" key="3">
    <source>
        <dbReference type="ARBA" id="ARBA00022449"/>
    </source>
</evidence>
<feature type="domain" description="Cation/H+ exchanger transmembrane" evidence="11">
    <location>
        <begin position="22"/>
        <end position="389"/>
    </location>
</feature>
<dbReference type="PANTHER" id="PTHR43562">
    <property type="entry name" value="NAPA-TYPE SODIUM/HYDROGEN ANTIPORTER"/>
    <property type="match status" value="1"/>
</dbReference>
<keyword evidence="5 10" id="KW-1133">Transmembrane helix</keyword>
<name>A0A6J6GD07_9ZZZZ</name>
<dbReference type="PANTHER" id="PTHR43562:SF3">
    <property type="entry name" value="SODIUM ION_PROTON EXCHANGER (EUROFUNG)"/>
    <property type="match status" value="1"/>
</dbReference>
<evidence type="ECO:0000256" key="6">
    <source>
        <dbReference type="ARBA" id="ARBA00023053"/>
    </source>
</evidence>
<evidence type="ECO:0000256" key="5">
    <source>
        <dbReference type="ARBA" id="ARBA00022989"/>
    </source>
</evidence>
<comment type="subcellular location">
    <subcellularLocation>
        <location evidence="1">Membrane</location>
        <topology evidence="1">Multi-pass membrane protein</topology>
    </subcellularLocation>
</comment>
<keyword evidence="7" id="KW-0406">Ion transport</keyword>
<feature type="transmembrane region" description="Helical" evidence="10">
    <location>
        <begin position="341"/>
        <end position="360"/>
    </location>
</feature>
<feature type="transmembrane region" description="Helical" evidence="10">
    <location>
        <begin position="307"/>
        <end position="329"/>
    </location>
</feature>